<proteinExistence type="predicted"/>
<dbReference type="InterPro" id="IPR036005">
    <property type="entry name" value="Creatinase/aminopeptidase-like"/>
</dbReference>
<keyword evidence="2" id="KW-1185">Reference proteome</keyword>
<name>A0A8J3U7H0_9ACTN</name>
<evidence type="ECO:0000313" key="2">
    <source>
        <dbReference type="Proteomes" id="UP000622547"/>
    </source>
</evidence>
<reference evidence="1 2" key="1">
    <citation type="submission" date="2021-01" db="EMBL/GenBank/DDBJ databases">
        <title>Whole genome shotgun sequence of Planotetraspora phitsanulokensis NBRC 104273.</title>
        <authorList>
            <person name="Komaki H."/>
            <person name="Tamura T."/>
        </authorList>
    </citation>
    <scope>NUCLEOTIDE SEQUENCE [LARGE SCALE GENOMIC DNA]</scope>
    <source>
        <strain evidence="1 2">NBRC 104273</strain>
    </source>
</reference>
<dbReference type="EMBL" id="BOOP01000023">
    <property type="protein sequence ID" value="GII40074.1"/>
    <property type="molecule type" value="Genomic_DNA"/>
</dbReference>
<protein>
    <submittedName>
        <fullName evidence="1">Uncharacterized protein</fullName>
    </submittedName>
</protein>
<accession>A0A8J3U7H0</accession>
<gene>
    <name evidence="1" type="ORF">Pph01_50770</name>
</gene>
<dbReference type="RefSeq" id="WP_204075624.1">
    <property type="nucleotide sequence ID" value="NZ_BOOP01000023.1"/>
</dbReference>
<organism evidence="1 2">
    <name type="scientific">Planotetraspora phitsanulokensis</name>
    <dbReference type="NCBI Taxonomy" id="575192"/>
    <lineage>
        <taxon>Bacteria</taxon>
        <taxon>Bacillati</taxon>
        <taxon>Actinomycetota</taxon>
        <taxon>Actinomycetes</taxon>
        <taxon>Streptosporangiales</taxon>
        <taxon>Streptosporangiaceae</taxon>
        <taxon>Planotetraspora</taxon>
    </lineage>
</organism>
<dbReference type="Gene3D" id="3.90.230.10">
    <property type="entry name" value="Creatinase/methionine aminopeptidase superfamily"/>
    <property type="match status" value="1"/>
</dbReference>
<evidence type="ECO:0000313" key="1">
    <source>
        <dbReference type="EMBL" id="GII40074.1"/>
    </source>
</evidence>
<dbReference type="SUPFAM" id="SSF55920">
    <property type="entry name" value="Creatinase/aminopeptidase"/>
    <property type="match status" value="1"/>
</dbReference>
<comment type="caution">
    <text evidence="1">The sequence shown here is derived from an EMBL/GenBank/DDBJ whole genome shotgun (WGS) entry which is preliminary data.</text>
</comment>
<dbReference type="Proteomes" id="UP000622547">
    <property type="component" value="Unassembled WGS sequence"/>
</dbReference>
<dbReference type="AlphaFoldDB" id="A0A8J3U7H0"/>
<sequence>MLLTPAHRRLRGHPPSEGGRAAAAIFAVETYWPAADGWSAARIEEELVVTADGCEVITKFPAEDLLIAGRRYHAAGGPLPALRDAQSHRDTSYGTA</sequence>